<sequence length="239" mass="27199">MRSHLPTRNLMFVYARTFAYTNVCARFENTESSKPFGNWPLAHAELIRTSSRIDPLRAALCYGPLRRFDIITRAALFYGPLAASISSPGLHCFTVPCAASTSSPGLHCFTVPCAASTTSSPGSHRPGALCYIHRRRHHLRRPESQEPPPSLTRIAATSRTHTLLLIFIVIIINKPLSYHNMHFCFINITVEESTKVEYRLNLLFNSDSPHRFVRFWDGQIHPENRKHSAWFVLVETRLN</sequence>
<reference evidence="1" key="1">
    <citation type="journal article" date="2023" name="G3 (Bethesda)">
        <title>Whole genome assemblies of Zophobas morio and Tenebrio molitor.</title>
        <authorList>
            <person name="Kaur S."/>
            <person name="Stinson S.A."/>
            <person name="diCenzo G.C."/>
        </authorList>
    </citation>
    <scope>NUCLEOTIDE SEQUENCE</scope>
    <source>
        <strain evidence="1">QUZm001</strain>
    </source>
</reference>
<evidence type="ECO:0000313" key="2">
    <source>
        <dbReference type="Proteomes" id="UP001168821"/>
    </source>
</evidence>
<dbReference type="AlphaFoldDB" id="A0AA38IE94"/>
<accession>A0AA38IE94</accession>
<proteinExistence type="predicted"/>
<protein>
    <submittedName>
        <fullName evidence="1">Uncharacterized protein</fullName>
    </submittedName>
</protein>
<dbReference type="EMBL" id="JALNTZ010000004">
    <property type="protein sequence ID" value="KAJ3656413.1"/>
    <property type="molecule type" value="Genomic_DNA"/>
</dbReference>
<name>A0AA38IE94_9CUCU</name>
<dbReference type="Proteomes" id="UP001168821">
    <property type="component" value="Unassembled WGS sequence"/>
</dbReference>
<evidence type="ECO:0000313" key="1">
    <source>
        <dbReference type="EMBL" id="KAJ3656413.1"/>
    </source>
</evidence>
<keyword evidence="2" id="KW-1185">Reference proteome</keyword>
<gene>
    <name evidence="1" type="ORF">Zmor_015493</name>
</gene>
<organism evidence="1 2">
    <name type="scientific">Zophobas morio</name>
    <dbReference type="NCBI Taxonomy" id="2755281"/>
    <lineage>
        <taxon>Eukaryota</taxon>
        <taxon>Metazoa</taxon>
        <taxon>Ecdysozoa</taxon>
        <taxon>Arthropoda</taxon>
        <taxon>Hexapoda</taxon>
        <taxon>Insecta</taxon>
        <taxon>Pterygota</taxon>
        <taxon>Neoptera</taxon>
        <taxon>Endopterygota</taxon>
        <taxon>Coleoptera</taxon>
        <taxon>Polyphaga</taxon>
        <taxon>Cucujiformia</taxon>
        <taxon>Tenebrionidae</taxon>
        <taxon>Zophobas</taxon>
    </lineage>
</organism>
<comment type="caution">
    <text evidence="1">The sequence shown here is derived from an EMBL/GenBank/DDBJ whole genome shotgun (WGS) entry which is preliminary data.</text>
</comment>